<gene>
    <name evidence="1" type="ORF">BGZ80_001579</name>
</gene>
<accession>A0A9P6SXV8</accession>
<organism evidence="1 2">
    <name type="scientific">Entomortierella chlamydospora</name>
    <dbReference type="NCBI Taxonomy" id="101097"/>
    <lineage>
        <taxon>Eukaryota</taxon>
        <taxon>Fungi</taxon>
        <taxon>Fungi incertae sedis</taxon>
        <taxon>Mucoromycota</taxon>
        <taxon>Mortierellomycotina</taxon>
        <taxon>Mortierellomycetes</taxon>
        <taxon>Mortierellales</taxon>
        <taxon>Mortierellaceae</taxon>
        <taxon>Entomortierella</taxon>
    </lineage>
</organism>
<comment type="caution">
    <text evidence="1">The sequence shown here is derived from an EMBL/GenBank/DDBJ whole genome shotgun (WGS) entry which is preliminary data.</text>
</comment>
<dbReference type="OrthoDB" id="2329848at2759"/>
<dbReference type="EMBL" id="JAAAID010001362">
    <property type="protein sequence ID" value="KAG0010337.1"/>
    <property type="molecule type" value="Genomic_DNA"/>
</dbReference>
<keyword evidence="2" id="KW-1185">Reference proteome</keyword>
<dbReference type="Gene3D" id="2.60.40.640">
    <property type="match status" value="1"/>
</dbReference>
<name>A0A9P6SXV8_9FUNG</name>
<sequence>MGYSFDIELFTKKPFVVDLELGQCHTQTLSGRLVIHLEKPEDFKIANVAVHGQIGVALNVDTKPTVVHEHLVETSTDLVAANDTDGTGAVNFPEPGTQYLPFRIDLPRPHELPPTLINKLDTHYVDWKYEIIATLQRNSIFSTPTVVKHDLILRRPIVSESESDVLTASTDMPDQFKSHLTVPSSIYLGQSALPVSVELEARHKSYIIREIHCEVVQTEIINYETRHEHPHIHNAHNPGVPCKTDSSRLVSAVKRVVNSDADIDFGRGTPIQLDVHIDNFQLIPTERGLDWLEISHVFRSTLHFMDENLEPIVTELPLFVSHEESVETEQADDVTVINAAAVGAARLMSSLMIAGAENRMLHSEKELAPEAV</sequence>
<proteinExistence type="predicted"/>
<dbReference type="Proteomes" id="UP000703661">
    <property type="component" value="Unassembled WGS sequence"/>
</dbReference>
<reference evidence="1" key="1">
    <citation type="journal article" date="2020" name="Fungal Divers.">
        <title>Resolving the Mortierellaceae phylogeny through synthesis of multi-gene phylogenetics and phylogenomics.</title>
        <authorList>
            <person name="Vandepol N."/>
            <person name="Liber J."/>
            <person name="Desiro A."/>
            <person name="Na H."/>
            <person name="Kennedy M."/>
            <person name="Barry K."/>
            <person name="Grigoriev I.V."/>
            <person name="Miller A.N."/>
            <person name="O'Donnell K."/>
            <person name="Stajich J.E."/>
            <person name="Bonito G."/>
        </authorList>
    </citation>
    <scope>NUCLEOTIDE SEQUENCE</scope>
    <source>
        <strain evidence="1">NRRL 2769</strain>
    </source>
</reference>
<protein>
    <submittedName>
        <fullName evidence="1">Uncharacterized protein</fullName>
    </submittedName>
</protein>
<evidence type="ECO:0000313" key="2">
    <source>
        <dbReference type="Proteomes" id="UP000703661"/>
    </source>
</evidence>
<dbReference type="InterPro" id="IPR014752">
    <property type="entry name" value="Arrestin-like_C"/>
</dbReference>
<dbReference type="AlphaFoldDB" id="A0A9P6SXV8"/>
<evidence type="ECO:0000313" key="1">
    <source>
        <dbReference type="EMBL" id="KAG0010337.1"/>
    </source>
</evidence>